<evidence type="ECO:0000313" key="3">
    <source>
        <dbReference type="Proteomes" id="UP000663879"/>
    </source>
</evidence>
<evidence type="ECO:0000313" key="2">
    <source>
        <dbReference type="EMBL" id="CAF0714128.1"/>
    </source>
</evidence>
<organism evidence="2 3">
    <name type="scientific">Brachionus calyciflorus</name>
    <dbReference type="NCBI Taxonomy" id="104777"/>
    <lineage>
        <taxon>Eukaryota</taxon>
        <taxon>Metazoa</taxon>
        <taxon>Spiralia</taxon>
        <taxon>Gnathifera</taxon>
        <taxon>Rotifera</taxon>
        <taxon>Eurotatoria</taxon>
        <taxon>Monogononta</taxon>
        <taxon>Pseudotrocha</taxon>
        <taxon>Ploima</taxon>
        <taxon>Brachionidae</taxon>
        <taxon>Brachionus</taxon>
    </lineage>
</organism>
<proteinExistence type="predicted"/>
<feature type="compositionally biased region" description="Basic and acidic residues" evidence="1">
    <location>
        <begin position="1"/>
        <end position="10"/>
    </location>
</feature>
<reference evidence="2" key="1">
    <citation type="submission" date="2021-02" db="EMBL/GenBank/DDBJ databases">
        <authorList>
            <person name="Nowell W R."/>
        </authorList>
    </citation>
    <scope>NUCLEOTIDE SEQUENCE</scope>
    <source>
        <strain evidence="2">Ploen Becks lab</strain>
    </source>
</reference>
<keyword evidence="3" id="KW-1185">Reference proteome</keyword>
<dbReference type="EMBL" id="CAJNOC010000091">
    <property type="protein sequence ID" value="CAF0714128.1"/>
    <property type="molecule type" value="Genomic_DNA"/>
</dbReference>
<evidence type="ECO:0000256" key="1">
    <source>
        <dbReference type="SAM" id="MobiDB-lite"/>
    </source>
</evidence>
<name>A0A813MBN5_9BILA</name>
<sequence length="315" mass="35707">METPTNDRVKPRLSSSSSSAKKGRKSLDNSASKLVKQLIQKEKLRKLRQYKIAKIKRADILVKNRHIDDCEPVEDDDNQDEKIEIDEQENKENFSENNDNFSVIHEEPILFKSEPMNEVKQSDKNNQEPITSKISSNILRRINSFKSSIKSIVNSSNSKLFTNSKLNPPIKQESLQSIQKFPQPIKVRRSISMGGFPNQSNLPNKSCLLNDKILKKQESTSSVQFNKPFSSSGLYASKSSLLSSSSSLSLRSQSNSSTSSIKPVFKVSSKIQYNDAYLYKNEVTFADKQKYQKLIKVRKIAKTSTASLDEISHHN</sequence>
<accession>A0A813MBN5</accession>
<dbReference type="Proteomes" id="UP000663879">
    <property type="component" value="Unassembled WGS sequence"/>
</dbReference>
<dbReference type="OrthoDB" id="10574718at2759"/>
<comment type="caution">
    <text evidence="2">The sequence shown here is derived from an EMBL/GenBank/DDBJ whole genome shotgun (WGS) entry which is preliminary data.</text>
</comment>
<dbReference type="AlphaFoldDB" id="A0A813MBN5"/>
<protein>
    <submittedName>
        <fullName evidence="2">Uncharacterized protein</fullName>
    </submittedName>
</protein>
<gene>
    <name evidence="2" type="ORF">OXX778_LOCUS1431</name>
</gene>
<feature type="region of interest" description="Disordered" evidence="1">
    <location>
        <begin position="1"/>
        <end position="33"/>
    </location>
</feature>